<keyword evidence="1" id="KW-0328">Glycosyltransferase</keyword>
<dbReference type="CDD" id="cd06223">
    <property type="entry name" value="PRTases_typeI"/>
    <property type="match status" value="1"/>
</dbReference>
<keyword evidence="2" id="KW-1185">Reference proteome</keyword>
<dbReference type="RefSeq" id="WP_304448333.1">
    <property type="nucleotide sequence ID" value="NZ_JARRAH010000001.1"/>
</dbReference>
<name>A0ABD5UBN7_9EURY</name>
<evidence type="ECO:0000313" key="1">
    <source>
        <dbReference type="EMBL" id="MFC6836652.1"/>
    </source>
</evidence>
<dbReference type="InterPro" id="IPR029057">
    <property type="entry name" value="PRTase-like"/>
</dbReference>
<dbReference type="InterPro" id="IPR000836">
    <property type="entry name" value="PRTase_dom"/>
</dbReference>
<organism evidence="1 2">
    <name type="scientific">Halomarina ordinaria</name>
    <dbReference type="NCBI Taxonomy" id="3033939"/>
    <lineage>
        <taxon>Archaea</taxon>
        <taxon>Methanobacteriati</taxon>
        <taxon>Methanobacteriota</taxon>
        <taxon>Stenosarchaea group</taxon>
        <taxon>Halobacteria</taxon>
        <taxon>Halobacteriales</taxon>
        <taxon>Natronomonadaceae</taxon>
        <taxon>Halomarina</taxon>
    </lineage>
</organism>
<evidence type="ECO:0000313" key="2">
    <source>
        <dbReference type="Proteomes" id="UP001596406"/>
    </source>
</evidence>
<dbReference type="GO" id="GO:0016757">
    <property type="term" value="F:glycosyltransferase activity"/>
    <property type="evidence" value="ECO:0007669"/>
    <property type="project" value="UniProtKB-KW"/>
</dbReference>
<dbReference type="Gene3D" id="3.40.50.2020">
    <property type="match status" value="1"/>
</dbReference>
<dbReference type="EMBL" id="JBHSXM010000001">
    <property type="protein sequence ID" value="MFC6836652.1"/>
    <property type="molecule type" value="Genomic_DNA"/>
</dbReference>
<reference evidence="1 2" key="1">
    <citation type="journal article" date="2019" name="Int. J. Syst. Evol. Microbiol.">
        <title>The Global Catalogue of Microorganisms (GCM) 10K type strain sequencing project: providing services to taxonomists for standard genome sequencing and annotation.</title>
        <authorList>
            <consortium name="The Broad Institute Genomics Platform"/>
            <consortium name="The Broad Institute Genome Sequencing Center for Infectious Disease"/>
            <person name="Wu L."/>
            <person name="Ma J."/>
        </authorList>
    </citation>
    <scope>NUCLEOTIDE SEQUENCE [LARGE SCALE GENOMIC DNA]</scope>
    <source>
        <strain evidence="1 2">PSRA2</strain>
    </source>
</reference>
<keyword evidence="1" id="KW-0808">Transferase</keyword>
<gene>
    <name evidence="1" type="ORF">ACFQHK_09010</name>
</gene>
<dbReference type="Gene3D" id="3.40.50.1000">
    <property type="entry name" value="HAD superfamily/HAD-like"/>
    <property type="match status" value="1"/>
</dbReference>
<proteinExistence type="predicted"/>
<accession>A0ABD5UBN7</accession>
<sequence>MNYRSLSDLNAAARELATELPDSIDLIVGIPRSGLLAANLLCLYRNQPMTDVDGLCDGRIMRSGYRYDGHREFEHVDHVLVVDDSVDTGRQMQETKSRLDEHDFPFEVSYAALYVSTHGHRHVDYWSEVVSKPRFFEWNLLHHPMLKNSCVDIDGVLCRDPTPEENDDGKNYREFIRTVDPEIVPTERVGWLVTCRLERYREDTERWLDEHGVEYDELVMMDLPSKAAREEREDHAAFKAEVYERTGATLFVESSPGQATEIAERTGKPVFCYEANQLVSPGTVARVQTKGNEYLSRFASDPVAFSMRAGQHVLSKGTDVMSLLSHRYRDD</sequence>
<dbReference type="AlphaFoldDB" id="A0ABD5UBN7"/>
<protein>
    <submittedName>
        <fullName evidence="1">Orotate phosphoribosyltransferase</fullName>
    </submittedName>
</protein>
<dbReference type="SUPFAM" id="SSF53271">
    <property type="entry name" value="PRTase-like"/>
    <property type="match status" value="1"/>
</dbReference>
<dbReference type="InterPro" id="IPR023214">
    <property type="entry name" value="HAD_sf"/>
</dbReference>
<dbReference type="Proteomes" id="UP001596406">
    <property type="component" value="Unassembled WGS sequence"/>
</dbReference>
<comment type="caution">
    <text evidence="1">The sequence shown here is derived from an EMBL/GenBank/DDBJ whole genome shotgun (WGS) entry which is preliminary data.</text>
</comment>